<dbReference type="Pfam" id="PF03859">
    <property type="entry name" value="CG-1"/>
    <property type="match status" value="1"/>
</dbReference>
<keyword evidence="2" id="KW-0804">Transcription</keyword>
<keyword evidence="6" id="KW-1185">Reference proteome</keyword>
<accession>A0A5C7IE09</accession>
<dbReference type="GO" id="GO:0005634">
    <property type="term" value="C:nucleus"/>
    <property type="evidence" value="ECO:0007669"/>
    <property type="project" value="UniProtKB-SubCell"/>
</dbReference>
<dbReference type="Gene3D" id="3.80.10.10">
    <property type="entry name" value="Ribonuclease Inhibitor"/>
    <property type="match status" value="3"/>
</dbReference>
<dbReference type="PROSITE" id="PS51437">
    <property type="entry name" value="CG_1"/>
    <property type="match status" value="1"/>
</dbReference>
<proteinExistence type="predicted"/>
<protein>
    <recommendedName>
        <fullName evidence="4">CG-1 domain-containing protein</fullName>
    </recommendedName>
</protein>
<dbReference type="SMART" id="SM01076">
    <property type="entry name" value="CG-1"/>
    <property type="match status" value="1"/>
</dbReference>
<evidence type="ECO:0000256" key="2">
    <source>
        <dbReference type="ARBA" id="ARBA00023163"/>
    </source>
</evidence>
<dbReference type="AlphaFoldDB" id="A0A5C7IE09"/>
<comment type="caution">
    <text evidence="5">The sequence shown here is derived from an EMBL/GenBank/DDBJ whole genome shotgun (WGS) entry which is preliminary data.</text>
</comment>
<dbReference type="InterPro" id="IPR005559">
    <property type="entry name" value="CG-1_dom"/>
</dbReference>
<dbReference type="SUPFAM" id="SSF52058">
    <property type="entry name" value="L domain-like"/>
    <property type="match status" value="1"/>
</dbReference>
<keyword evidence="3" id="KW-0539">Nucleus</keyword>
<dbReference type="OrthoDB" id="407555at2759"/>
<sequence>MRIERCNSLNFIFRGNLPQSLKKLRIEDCEKLLCLLDDANTYTSHLEDLYINGCPALTCLQAADQISFTLTRLEIWDCSKFTTLSSTGQLPVALKHLEIHHCSELKTLLLQGLLPETLETLKITFCPKLVSIVEKFHNNKALHEIYTMGCSNLKSFPEGLHTLSSLHFLYIAFCNDFASFPKGGFPNSNFRLLIHGCEKLEALPSEIQALSSLVIIDCPNMSLSEEGLPTKLSLLYITSLKQYKALMQTGLQNFTSLTSLRIIGKPDDESLQEEDMTVTLPRTLTLLSIGYFPKLKYLPFKNLEDLPCLDCLGYDIESLFQEARSRWLKPTEVHFILQNHEKYKLNQEAPQKPSGGSVFLFNKRVLRFFHKDGHNWCKKKDSRAVGEAHERLKVGNAEALNCYYAHGEQNPNFQRRSYWMSDPAYDHIVLVHYQEITEGKPTSSSIAVSLEAGASSTVSLSPNSYTTQNPGSTSVHGDFYEPCHQSSSCPGSVEVSSEIAIKDNVVGYYWSLLDVMMLKLVKLCEDLRSS</sequence>
<evidence type="ECO:0000313" key="6">
    <source>
        <dbReference type="Proteomes" id="UP000323000"/>
    </source>
</evidence>
<evidence type="ECO:0000256" key="3">
    <source>
        <dbReference type="ARBA" id="ARBA00023242"/>
    </source>
</evidence>
<dbReference type="GO" id="GO:0006357">
    <property type="term" value="P:regulation of transcription by RNA polymerase II"/>
    <property type="evidence" value="ECO:0007669"/>
    <property type="project" value="TreeGrafter"/>
</dbReference>
<dbReference type="PANTHER" id="PTHR23335">
    <property type="entry name" value="CALMODULIN-BINDING TRANSCRIPTION ACTIVATOR CAMTA"/>
    <property type="match status" value="1"/>
</dbReference>
<evidence type="ECO:0000259" key="4">
    <source>
        <dbReference type="PROSITE" id="PS51437"/>
    </source>
</evidence>
<gene>
    <name evidence="5" type="ORF">EZV62_008417</name>
</gene>
<dbReference type="GO" id="GO:0003712">
    <property type="term" value="F:transcription coregulator activity"/>
    <property type="evidence" value="ECO:0007669"/>
    <property type="project" value="TreeGrafter"/>
</dbReference>
<dbReference type="GO" id="GO:0003690">
    <property type="term" value="F:double-stranded DNA binding"/>
    <property type="evidence" value="ECO:0007669"/>
    <property type="project" value="TreeGrafter"/>
</dbReference>
<name>A0A5C7IE09_9ROSI</name>
<evidence type="ECO:0000256" key="1">
    <source>
        <dbReference type="ARBA" id="ARBA00004123"/>
    </source>
</evidence>
<comment type="subcellular location">
    <subcellularLocation>
        <location evidence="1">Nucleus</location>
    </subcellularLocation>
</comment>
<feature type="domain" description="CG-1" evidence="4">
    <location>
        <begin position="316"/>
        <end position="442"/>
    </location>
</feature>
<organism evidence="5 6">
    <name type="scientific">Acer yangbiense</name>
    <dbReference type="NCBI Taxonomy" id="1000413"/>
    <lineage>
        <taxon>Eukaryota</taxon>
        <taxon>Viridiplantae</taxon>
        <taxon>Streptophyta</taxon>
        <taxon>Embryophyta</taxon>
        <taxon>Tracheophyta</taxon>
        <taxon>Spermatophyta</taxon>
        <taxon>Magnoliopsida</taxon>
        <taxon>eudicotyledons</taxon>
        <taxon>Gunneridae</taxon>
        <taxon>Pentapetalae</taxon>
        <taxon>rosids</taxon>
        <taxon>malvids</taxon>
        <taxon>Sapindales</taxon>
        <taxon>Sapindaceae</taxon>
        <taxon>Hippocastanoideae</taxon>
        <taxon>Acereae</taxon>
        <taxon>Acer</taxon>
    </lineage>
</organism>
<reference evidence="6" key="1">
    <citation type="journal article" date="2019" name="Gigascience">
        <title>De novo genome assembly of the endangered Acer yangbiense, a plant species with extremely small populations endemic to Yunnan Province, China.</title>
        <authorList>
            <person name="Yang J."/>
            <person name="Wariss H.M."/>
            <person name="Tao L."/>
            <person name="Zhang R."/>
            <person name="Yun Q."/>
            <person name="Hollingsworth P."/>
            <person name="Dao Z."/>
            <person name="Luo G."/>
            <person name="Guo H."/>
            <person name="Ma Y."/>
            <person name="Sun W."/>
        </authorList>
    </citation>
    <scope>NUCLEOTIDE SEQUENCE [LARGE SCALE GENOMIC DNA]</scope>
    <source>
        <strain evidence="6">cv. Malutang</strain>
    </source>
</reference>
<dbReference type="InterPro" id="IPR032675">
    <property type="entry name" value="LRR_dom_sf"/>
</dbReference>
<dbReference type="EMBL" id="VAHF01000003">
    <property type="protein sequence ID" value="TXG67142.1"/>
    <property type="molecule type" value="Genomic_DNA"/>
</dbReference>
<dbReference type="PANTHER" id="PTHR23335:SF1">
    <property type="entry name" value="CALMODULIN-BINDING TRANSCRIPTION ACTIVATOR, ISOFORM F"/>
    <property type="match status" value="1"/>
</dbReference>
<dbReference type="Proteomes" id="UP000323000">
    <property type="component" value="Chromosome 3"/>
</dbReference>
<evidence type="ECO:0000313" key="5">
    <source>
        <dbReference type="EMBL" id="TXG67142.1"/>
    </source>
</evidence>